<keyword evidence="3" id="KW-0520">NAD</keyword>
<evidence type="ECO:0000256" key="1">
    <source>
        <dbReference type="ARBA" id="ARBA00006484"/>
    </source>
</evidence>
<dbReference type="FunFam" id="3.40.50.720:FF:000084">
    <property type="entry name" value="Short-chain dehydrogenase reductase"/>
    <property type="match status" value="1"/>
</dbReference>
<reference evidence="5" key="1">
    <citation type="submission" date="2019-12" db="EMBL/GenBank/DDBJ databases">
        <authorList>
            <person name="Cremers G."/>
        </authorList>
    </citation>
    <scope>NUCLEOTIDE SEQUENCE</scope>
    <source>
        <strain evidence="5">Vvax</strain>
    </source>
</reference>
<dbReference type="PRINTS" id="PR00080">
    <property type="entry name" value="SDRFAMILY"/>
</dbReference>
<dbReference type="SMART" id="SM00822">
    <property type="entry name" value="PKS_KR"/>
    <property type="match status" value="1"/>
</dbReference>
<dbReference type="PROSITE" id="PS00061">
    <property type="entry name" value="ADH_SHORT"/>
    <property type="match status" value="1"/>
</dbReference>
<evidence type="ECO:0000256" key="3">
    <source>
        <dbReference type="ARBA" id="ARBA00023027"/>
    </source>
</evidence>
<protein>
    <submittedName>
        <fullName evidence="5">Cyclopentanol dehydrogenase</fullName>
        <ecNumber evidence="5">1.1.1.163</ecNumber>
    </submittedName>
</protein>
<keyword evidence="2 5" id="KW-0560">Oxidoreductase</keyword>
<dbReference type="Gene3D" id="3.40.50.720">
    <property type="entry name" value="NAD(P)-binding Rossmann-like Domain"/>
    <property type="match status" value="1"/>
</dbReference>
<dbReference type="EC" id="1.1.1.163" evidence="5"/>
<dbReference type="Pfam" id="PF13561">
    <property type="entry name" value="adh_short_C2"/>
    <property type="match status" value="1"/>
</dbReference>
<gene>
    <name evidence="5" type="primary">cpnA_1</name>
    <name evidence="5" type="ORF">VVAX_05537</name>
</gene>
<dbReference type="InterPro" id="IPR057326">
    <property type="entry name" value="KR_dom"/>
</dbReference>
<feature type="domain" description="Ketoreductase" evidence="4">
    <location>
        <begin position="19"/>
        <end position="155"/>
    </location>
</feature>
<dbReference type="GO" id="GO:0055041">
    <property type="term" value="F:cyclopentanol dehydrogenase activity"/>
    <property type="evidence" value="ECO:0007669"/>
    <property type="project" value="UniProtKB-EC"/>
</dbReference>
<sequence>MKVFARLGLVVALSTFESWVVLVTGGSGGIGAAAAHLFAERGATVIAADLRDAAQRPAGVAFLPLDVTSEENWASAVAHIVERHGRLDVLVNAAGIVGDVVSGTLEHTSLAEWRRVMAVNLDGIFLGCREAMAAMSRQSRGAIVNVSSVGSYCPTTQSVAYGASKGGVTQLTKSVALFGTQGGKRIRCNSVHPGRTDTAMLQSIVAQRAQRAADTGSSEAKASAARIPLGAAGTPQDVANLIAFLASDEAGYITGGEFVVDGGWKLLR</sequence>
<name>A0A679JCZ9_VARPD</name>
<dbReference type="PANTHER" id="PTHR24321:SF8">
    <property type="entry name" value="ESTRADIOL 17-BETA-DEHYDROGENASE 8-RELATED"/>
    <property type="match status" value="1"/>
</dbReference>
<proteinExistence type="inferred from homology"/>
<dbReference type="InterPro" id="IPR020904">
    <property type="entry name" value="Sc_DH/Rdtase_CS"/>
</dbReference>
<dbReference type="AlphaFoldDB" id="A0A679JCZ9"/>
<accession>A0A679JCZ9</accession>
<evidence type="ECO:0000259" key="4">
    <source>
        <dbReference type="SMART" id="SM00822"/>
    </source>
</evidence>
<dbReference type="SUPFAM" id="SSF51735">
    <property type="entry name" value="NAD(P)-binding Rossmann-fold domains"/>
    <property type="match status" value="1"/>
</dbReference>
<dbReference type="RefSeq" id="WP_339093210.1">
    <property type="nucleotide sequence ID" value="NZ_LR743508.1"/>
</dbReference>
<dbReference type="PANTHER" id="PTHR24321">
    <property type="entry name" value="DEHYDROGENASES, SHORT CHAIN"/>
    <property type="match status" value="1"/>
</dbReference>
<dbReference type="InterPro" id="IPR002347">
    <property type="entry name" value="SDR_fam"/>
</dbReference>
<evidence type="ECO:0000313" key="5">
    <source>
        <dbReference type="EMBL" id="CAA2109266.1"/>
    </source>
</evidence>
<dbReference type="InterPro" id="IPR036291">
    <property type="entry name" value="NAD(P)-bd_dom_sf"/>
</dbReference>
<comment type="similarity">
    <text evidence="1">Belongs to the short-chain dehydrogenases/reductases (SDR) family.</text>
</comment>
<dbReference type="EMBL" id="LR743508">
    <property type="protein sequence ID" value="CAA2109266.1"/>
    <property type="molecule type" value="Genomic_DNA"/>
</dbReference>
<organism evidence="5">
    <name type="scientific">Variovorax paradoxus</name>
    <dbReference type="NCBI Taxonomy" id="34073"/>
    <lineage>
        <taxon>Bacteria</taxon>
        <taxon>Pseudomonadati</taxon>
        <taxon>Pseudomonadota</taxon>
        <taxon>Betaproteobacteria</taxon>
        <taxon>Burkholderiales</taxon>
        <taxon>Comamonadaceae</taxon>
        <taxon>Variovorax</taxon>
    </lineage>
</organism>
<evidence type="ECO:0000256" key="2">
    <source>
        <dbReference type="ARBA" id="ARBA00023002"/>
    </source>
</evidence>
<dbReference type="PRINTS" id="PR00081">
    <property type="entry name" value="GDHRDH"/>
</dbReference>